<dbReference type="PANTHER" id="PTHR30353">
    <property type="entry name" value="INNER MEMBRANE PROTEIN DEDA-RELATED"/>
    <property type="match status" value="1"/>
</dbReference>
<evidence type="ECO:0000313" key="10">
    <source>
        <dbReference type="Proteomes" id="UP001611075"/>
    </source>
</evidence>
<organism evidence="9 10">
    <name type="scientific">Micromonospora rubida</name>
    <dbReference type="NCBI Taxonomy" id="2697657"/>
    <lineage>
        <taxon>Bacteria</taxon>
        <taxon>Bacillati</taxon>
        <taxon>Actinomycetota</taxon>
        <taxon>Actinomycetes</taxon>
        <taxon>Micromonosporales</taxon>
        <taxon>Micromonosporaceae</taxon>
        <taxon>Micromonospora</taxon>
    </lineage>
</organism>
<reference evidence="9 10" key="1">
    <citation type="submission" date="2024-10" db="EMBL/GenBank/DDBJ databases">
        <title>The Natural Products Discovery Center: Release of the First 8490 Sequenced Strains for Exploring Actinobacteria Biosynthetic Diversity.</title>
        <authorList>
            <person name="Kalkreuter E."/>
            <person name="Kautsar S.A."/>
            <person name="Yang D."/>
            <person name="Bader C.D."/>
            <person name="Teijaro C.N."/>
            <person name="Fluegel L."/>
            <person name="Davis C.M."/>
            <person name="Simpson J.R."/>
            <person name="Lauterbach L."/>
            <person name="Steele A.D."/>
            <person name="Gui C."/>
            <person name="Meng S."/>
            <person name="Li G."/>
            <person name="Viehrig K."/>
            <person name="Ye F."/>
            <person name="Su P."/>
            <person name="Kiefer A.F."/>
            <person name="Nichols A."/>
            <person name="Cepeda A.J."/>
            <person name="Yan W."/>
            <person name="Fan B."/>
            <person name="Jiang Y."/>
            <person name="Adhikari A."/>
            <person name="Zheng C.-J."/>
            <person name="Schuster L."/>
            <person name="Cowan T.M."/>
            <person name="Smanski M.J."/>
            <person name="Chevrette M.G."/>
            <person name="De Carvalho L.P.S."/>
            <person name="Shen B."/>
        </authorList>
    </citation>
    <scope>NUCLEOTIDE SEQUENCE [LARGE SCALE GENOMIC DNA]</scope>
    <source>
        <strain evidence="9 10">NPDC021253</strain>
    </source>
</reference>
<name>A0ABW7SJ05_9ACTN</name>
<evidence type="ECO:0000256" key="4">
    <source>
        <dbReference type="ARBA" id="ARBA00022692"/>
    </source>
</evidence>
<proteinExistence type="inferred from homology"/>
<evidence type="ECO:0000256" key="2">
    <source>
        <dbReference type="ARBA" id="ARBA00010792"/>
    </source>
</evidence>
<keyword evidence="6 7" id="KW-0472">Membrane</keyword>
<dbReference type="RefSeq" id="WP_396679303.1">
    <property type="nucleotide sequence ID" value="NZ_JBIRPU010000007.1"/>
</dbReference>
<comment type="subcellular location">
    <subcellularLocation>
        <location evidence="1 7">Cell membrane</location>
        <topology evidence="1 7">Multi-pass membrane protein</topology>
    </subcellularLocation>
</comment>
<keyword evidence="10" id="KW-1185">Reference proteome</keyword>
<dbReference type="EMBL" id="JBIRPU010000007">
    <property type="protein sequence ID" value="MFI0793669.1"/>
    <property type="molecule type" value="Genomic_DNA"/>
</dbReference>
<dbReference type="InterPro" id="IPR032818">
    <property type="entry name" value="DedA-like"/>
</dbReference>
<feature type="transmembrane region" description="Helical" evidence="7">
    <location>
        <begin position="141"/>
        <end position="162"/>
    </location>
</feature>
<keyword evidence="4 7" id="KW-0812">Transmembrane</keyword>
<gene>
    <name evidence="9" type="ORF">ACH4OY_13400</name>
</gene>
<feature type="transmembrane region" description="Helical" evidence="7">
    <location>
        <begin position="174"/>
        <end position="194"/>
    </location>
</feature>
<evidence type="ECO:0000259" key="8">
    <source>
        <dbReference type="Pfam" id="PF09335"/>
    </source>
</evidence>
<comment type="caution">
    <text evidence="9">The sequence shown here is derived from an EMBL/GenBank/DDBJ whole genome shotgun (WGS) entry which is preliminary data.</text>
</comment>
<dbReference type="InterPro" id="IPR032816">
    <property type="entry name" value="VTT_dom"/>
</dbReference>
<feature type="domain" description="VTT" evidence="8">
    <location>
        <begin position="36"/>
        <end position="161"/>
    </location>
</feature>
<evidence type="ECO:0000256" key="7">
    <source>
        <dbReference type="RuleBase" id="RU367016"/>
    </source>
</evidence>
<feature type="transmembrane region" description="Helical" evidence="7">
    <location>
        <begin position="57"/>
        <end position="77"/>
    </location>
</feature>
<dbReference type="Pfam" id="PF09335">
    <property type="entry name" value="VTT_dom"/>
    <property type="match status" value="1"/>
</dbReference>
<comment type="caution">
    <text evidence="7">Lacks conserved residue(s) required for the propagation of feature annotation.</text>
</comment>
<evidence type="ECO:0000256" key="1">
    <source>
        <dbReference type="ARBA" id="ARBA00004651"/>
    </source>
</evidence>
<dbReference type="Proteomes" id="UP001611075">
    <property type="component" value="Unassembled WGS sequence"/>
</dbReference>
<dbReference type="PANTHER" id="PTHR30353:SF0">
    <property type="entry name" value="TRANSMEMBRANE PROTEIN"/>
    <property type="match status" value="1"/>
</dbReference>
<evidence type="ECO:0000256" key="5">
    <source>
        <dbReference type="ARBA" id="ARBA00022989"/>
    </source>
</evidence>
<evidence type="ECO:0000256" key="6">
    <source>
        <dbReference type="ARBA" id="ARBA00023136"/>
    </source>
</evidence>
<sequence length="205" mass="21698">MDRVVAVLTGLPPVLVLALVLVLPALESSTLLGLVVPGETAILIGGLVAHTGELPLWAVVVAGTAGACLGDQVGYALGRRYGPRALAHAPGLLRRHADIERARRLVARRGAWAVVVGRWVAVLRALVPLVAGAGGMLWPSFLWANLAGGLVWATAVALLGYLGTASYHYLERELGIGEWVLLAVIAGGVALHVWRRRVRRSRADR</sequence>
<keyword evidence="3 7" id="KW-1003">Cell membrane</keyword>
<keyword evidence="5 7" id="KW-1133">Transmembrane helix</keyword>
<evidence type="ECO:0000313" key="9">
    <source>
        <dbReference type="EMBL" id="MFI0793669.1"/>
    </source>
</evidence>
<evidence type="ECO:0000256" key="3">
    <source>
        <dbReference type="ARBA" id="ARBA00022475"/>
    </source>
</evidence>
<comment type="similarity">
    <text evidence="2 7">Belongs to the DedA family.</text>
</comment>
<protein>
    <submittedName>
        <fullName evidence="9">DedA family protein</fullName>
    </submittedName>
</protein>
<accession>A0ABW7SJ05</accession>